<dbReference type="GO" id="GO:0003723">
    <property type="term" value="F:RNA binding"/>
    <property type="evidence" value="ECO:0007669"/>
    <property type="project" value="TreeGrafter"/>
</dbReference>
<dbReference type="OMA" id="NALLMYM"/>
<accession>A0A915IZQ0</accession>
<dbReference type="InterPro" id="IPR041715">
    <property type="entry name" value="HisRS-like_core"/>
</dbReference>
<dbReference type="GO" id="GO:0032543">
    <property type="term" value="P:mitochondrial translation"/>
    <property type="evidence" value="ECO:0007669"/>
    <property type="project" value="TreeGrafter"/>
</dbReference>
<dbReference type="InterPro" id="IPR006195">
    <property type="entry name" value="aa-tRNA-synth_II"/>
</dbReference>
<dbReference type="CDD" id="cd00773">
    <property type="entry name" value="HisRS-like_core"/>
    <property type="match status" value="1"/>
</dbReference>
<name>A0A915IZQ0_ROMCU</name>
<dbReference type="GO" id="GO:0005739">
    <property type="term" value="C:mitochondrion"/>
    <property type="evidence" value="ECO:0007669"/>
    <property type="project" value="TreeGrafter"/>
</dbReference>
<evidence type="ECO:0000259" key="2">
    <source>
        <dbReference type="PROSITE" id="PS50862"/>
    </source>
</evidence>
<dbReference type="AlphaFoldDB" id="A0A915IZQ0"/>
<dbReference type="PANTHER" id="PTHR11476:SF7">
    <property type="entry name" value="HISTIDINE--TRNA LIGASE"/>
    <property type="match status" value="1"/>
</dbReference>
<dbReference type="PROSITE" id="PS50862">
    <property type="entry name" value="AA_TRNA_LIGASE_II"/>
    <property type="match status" value="1"/>
</dbReference>
<dbReference type="GO" id="GO:0004821">
    <property type="term" value="F:histidine-tRNA ligase activity"/>
    <property type="evidence" value="ECO:0007669"/>
    <property type="project" value="TreeGrafter"/>
</dbReference>
<proteinExistence type="inferred from homology"/>
<dbReference type="Gene3D" id="3.30.930.10">
    <property type="entry name" value="Bira Bifunctional Protein, Domain 2"/>
    <property type="match status" value="1"/>
</dbReference>
<keyword evidence="3" id="KW-1185">Reference proteome</keyword>
<dbReference type="SUPFAM" id="SSF55681">
    <property type="entry name" value="Class II aaRS and biotin synthetases"/>
    <property type="match status" value="1"/>
</dbReference>
<protein>
    <submittedName>
        <fullName evidence="4">Aminoacyl-transfer RNA synthetases class-II family profile domain-containing protein</fullName>
    </submittedName>
</protein>
<dbReference type="Proteomes" id="UP000887565">
    <property type="component" value="Unplaced"/>
</dbReference>
<dbReference type="GO" id="GO:0006427">
    <property type="term" value="P:histidyl-tRNA aminoacylation"/>
    <property type="evidence" value="ECO:0007669"/>
    <property type="project" value="TreeGrafter"/>
</dbReference>
<dbReference type="GO" id="GO:0002119">
    <property type="term" value="P:nematode larval development"/>
    <property type="evidence" value="ECO:0007669"/>
    <property type="project" value="TreeGrafter"/>
</dbReference>
<reference evidence="4" key="1">
    <citation type="submission" date="2022-11" db="UniProtKB">
        <authorList>
            <consortium name="WormBaseParasite"/>
        </authorList>
    </citation>
    <scope>IDENTIFICATION</scope>
</reference>
<dbReference type="InterPro" id="IPR045864">
    <property type="entry name" value="aa-tRNA-synth_II/BPL/LPL"/>
</dbReference>
<comment type="similarity">
    <text evidence="1">Belongs to the class-II aminoacyl-tRNA synthetase family.</text>
</comment>
<dbReference type="Pfam" id="PF13393">
    <property type="entry name" value="tRNA-synt_His"/>
    <property type="match status" value="1"/>
</dbReference>
<evidence type="ECO:0000313" key="3">
    <source>
        <dbReference type="Proteomes" id="UP000887565"/>
    </source>
</evidence>
<evidence type="ECO:0000256" key="1">
    <source>
        <dbReference type="ARBA" id="ARBA00008226"/>
    </source>
</evidence>
<evidence type="ECO:0000313" key="4">
    <source>
        <dbReference type="WBParaSite" id="nRc.2.0.1.t19686-RA"/>
    </source>
</evidence>
<dbReference type="WBParaSite" id="nRc.2.0.1.t19686-RA">
    <property type="protein sequence ID" value="nRc.2.0.1.t19686-RA"/>
    <property type="gene ID" value="nRc.2.0.1.g19686"/>
</dbReference>
<dbReference type="GO" id="GO:0005829">
    <property type="term" value="C:cytosol"/>
    <property type="evidence" value="ECO:0007669"/>
    <property type="project" value="TreeGrafter"/>
</dbReference>
<dbReference type="PANTHER" id="PTHR11476">
    <property type="entry name" value="HISTIDYL-TRNA SYNTHETASE"/>
    <property type="match status" value="1"/>
</dbReference>
<sequence length="362" mass="41841">VKEAVDKLVELKLRNGEEFFNRRIVKTAKGTRDYGPKQMMIREKVLDVITSCFKRHGAETIDTPVFELRDTLTGKYGEEGGKLIYDLMDQGGELLSLRYDLTVPFARYLAMYGITNFKRYHIGKVYRRDNPAMTRGRFREFYQCDFDIAGLYDLMIPESECLRITYEILNQLELGDFEIKVNHRRLLDGMFAVCGVSGSKFKTVCSTVDKLDKVPWSDVKTELIKEKGLTEEIVNKMEKYVCSRSSHSQSSSIELIKFLSNDSFLEANKDAKEALSELSLLFTYLELLGVVDRDLKVKQASLCLSSEEKLMDLILLQPSMIVKFLPFSKRVPMTFRRFSEIVFSLKNIDRRFIYVLELVLTS</sequence>
<feature type="domain" description="Aminoacyl-transfer RNA synthetases class-II family profile" evidence="2">
    <location>
        <begin position="6"/>
        <end position="223"/>
    </location>
</feature>
<organism evidence="3 4">
    <name type="scientific">Romanomermis culicivorax</name>
    <name type="common">Nematode worm</name>
    <dbReference type="NCBI Taxonomy" id="13658"/>
    <lineage>
        <taxon>Eukaryota</taxon>
        <taxon>Metazoa</taxon>
        <taxon>Ecdysozoa</taxon>
        <taxon>Nematoda</taxon>
        <taxon>Enoplea</taxon>
        <taxon>Dorylaimia</taxon>
        <taxon>Mermithida</taxon>
        <taxon>Mermithoidea</taxon>
        <taxon>Mermithidae</taxon>
        <taxon>Romanomermis</taxon>
    </lineage>
</organism>